<sequence>MPNSDFITQELEWKQERLTELERQRKKQNNAINKFENMRNRASSSATGDLENIIIAHKESLKTICQDIKEVIEEIETFKEESKQSVTSQTEETSADFIDDEEINKPKADIILGEYGNTNNAYWSDFQEEEKGKEEQSGSNSSQSDDIPKKVFADKLIRLQDPIKKTIFYLVTFFPRLSRNDFRRTFAFLLKDQFTYVDIPVEIPVEDQPKTTKIRKSLYEVWQEDSTYDFDRVMEECHLTWSSLENSIKGLDFELPYLRDDLKSYFENRGLDYSSDRFERARLLLLDFSNEVVKSAVEISIEMAVSSDHSFYGEQWLTNILNLFSLFNDIPKLRKIGLDISATDIARMLFPEDKRKQEEFRSFSAFIGEIKEDYRGQFLISRVAILIQRMLDYPILNPEIDAFLNRQIDDQNQEALLALVALLQSVPKFDWLFWIRKLLNEPSRLIGNYTRQILFSKLRDSQNDIYEILREIRTWVPEEQMREKGYNQVEVFALCLIYKYSLYIASELEQSDFGCYPPKYQLFADLDHDLADENLKLLVEWVFHPGHRNCGVRQPMREASLLIADWFSILCGFDSEEYNPQNLALANRLLTQVMEATTLEQQNELVQQWSRHVKYLADKSSEAYASDQRIRQEELIQKRYSIVDLIEQFENFRVNEF</sequence>
<evidence type="ECO:0000256" key="2">
    <source>
        <dbReference type="SAM" id="MobiDB-lite"/>
    </source>
</evidence>
<accession>A0ABW6IDL5</accession>
<evidence type="ECO:0000256" key="1">
    <source>
        <dbReference type="SAM" id="Coils"/>
    </source>
</evidence>
<name>A0ABW6IDL5_9CYAN</name>
<evidence type="ECO:0000313" key="3">
    <source>
        <dbReference type="EMBL" id="MFE4105957.1"/>
    </source>
</evidence>
<comment type="caution">
    <text evidence="3">The sequence shown here is derived from an EMBL/GenBank/DDBJ whole genome shotgun (WGS) entry which is preliminary data.</text>
</comment>
<keyword evidence="4" id="KW-1185">Reference proteome</keyword>
<protein>
    <submittedName>
        <fullName evidence="3">Uncharacterized protein</fullName>
    </submittedName>
</protein>
<dbReference type="EMBL" id="JBHZOL010000044">
    <property type="protein sequence ID" value="MFE4105957.1"/>
    <property type="molecule type" value="Genomic_DNA"/>
</dbReference>
<evidence type="ECO:0000313" key="4">
    <source>
        <dbReference type="Proteomes" id="UP001600165"/>
    </source>
</evidence>
<keyword evidence="1" id="KW-0175">Coiled coil</keyword>
<dbReference type="RefSeq" id="WP_377963247.1">
    <property type="nucleotide sequence ID" value="NZ_JBHZOL010000044.1"/>
</dbReference>
<feature type="region of interest" description="Disordered" evidence="2">
    <location>
        <begin position="127"/>
        <end position="146"/>
    </location>
</feature>
<gene>
    <name evidence="3" type="ORF">ACFVKH_06700</name>
</gene>
<feature type="coiled-coil region" evidence="1">
    <location>
        <begin position="4"/>
        <end position="81"/>
    </location>
</feature>
<dbReference type="Proteomes" id="UP001600165">
    <property type="component" value="Unassembled WGS sequence"/>
</dbReference>
<reference evidence="3 4" key="1">
    <citation type="submission" date="2024-10" db="EMBL/GenBank/DDBJ databases">
        <authorList>
            <person name="Ratan Roy A."/>
            <person name="Morales Sandoval P.H."/>
            <person name="De Los Santos Villalobos S."/>
            <person name="Chakraborty S."/>
            <person name="Mukherjee J."/>
        </authorList>
    </citation>
    <scope>NUCLEOTIDE SEQUENCE [LARGE SCALE GENOMIC DNA]</scope>
    <source>
        <strain evidence="3 4">S1</strain>
    </source>
</reference>
<organism evidence="3 4">
    <name type="scientific">Almyronema epifaneia S1</name>
    <dbReference type="NCBI Taxonomy" id="2991925"/>
    <lineage>
        <taxon>Bacteria</taxon>
        <taxon>Bacillati</taxon>
        <taxon>Cyanobacteriota</taxon>
        <taxon>Cyanophyceae</taxon>
        <taxon>Nodosilineales</taxon>
        <taxon>Nodosilineaceae</taxon>
        <taxon>Almyronema</taxon>
        <taxon>Almyronema epifaneia</taxon>
    </lineage>
</organism>
<proteinExistence type="predicted"/>